<evidence type="ECO:0000313" key="9">
    <source>
        <dbReference type="Proteomes" id="UP000886595"/>
    </source>
</evidence>
<dbReference type="PANTHER" id="PTHR46372:SF10">
    <property type="entry name" value="TPX2 C-TERMINAL DOMAIN-CONTAINING PROTEIN"/>
    <property type="match status" value="1"/>
</dbReference>
<gene>
    <name evidence="8" type="ORF">Bca52824_058733</name>
</gene>
<keyword evidence="3" id="KW-0963">Cytoplasm</keyword>
<dbReference type="AlphaFoldDB" id="A0A8X7QV17"/>
<feature type="compositionally biased region" description="Basic and acidic residues" evidence="6">
    <location>
        <begin position="36"/>
        <end position="45"/>
    </location>
</feature>
<dbReference type="InterPro" id="IPR027329">
    <property type="entry name" value="TPX2_C"/>
</dbReference>
<feature type="compositionally biased region" description="Low complexity" evidence="6">
    <location>
        <begin position="135"/>
        <end position="156"/>
    </location>
</feature>
<evidence type="ECO:0000256" key="5">
    <source>
        <dbReference type="ARBA" id="ARBA00023212"/>
    </source>
</evidence>
<evidence type="ECO:0000256" key="2">
    <source>
        <dbReference type="ARBA" id="ARBA00005885"/>
    </source>
</evidence>
<dbReference type="GO" id="GO:0008017">
    <property type="term" value="F:microtubule binding"/>
    <property type="evidence" value="ECO:0007669"/>
    <property type="project" value="InterPro"/>
</dbReference>
<proteinExistence type="inferred from homology"/>
<feature type="compositionally biased region" description="Basic residues" evidence="6">
    <location>
        <begin position="1"/>
        <end position="16"/>
    </location>
</feature>
<feature type="compositionally biased region" description="Polar residues" evidence="6">
    <location>
        <begin position="46"/>
        <end position="57"/>
    </location>
</feature>
<feature type="region of interest" description="Disordered" evidence="6">
    <location>
        <begin position="222"/>
        <end position="360"/>
    </location>
</feature>
<dbReference type="GO" id="GO:0005874">
    <property type="term" value="C:microtubule"/>
    <property type="evidence" value="ECO:0007669"/>
    <property type="project" value="UniProtKB-KW"/>
</dbReference>
<protein>
    <recommendedName>
        <fullName evidence="7">TPX2 C-terminal domain-containing protein</fullName>
    </recommendedName>
</protein>
<feature type="domain" description="TPX2 C-terminal" evidence="7">
    <location>
        <begin position="201"/>
        <end position="272"/>
    </location>
</feature>
<comment type="similarity">
    <text evidence="2">Belongs to the TPX2 family.</text>
</comment>
<keyword evidence="9" id="KW-1185">Reference proteome</keyword>
<feature type="compositionally biased region" description="Basic and acidic residues" evidence="6">
    <location>
        <begin position="222"/>
        <end position="242"/>
    </location>
</feature>
<dbReference type="EMBL" id="JAAMPC010000012">
    <property type="protein sequence ID" value="KAG2276178.1"/>
    <property type="molecule type" value="Genomic_DNA"/>
</dbReference>
<comment type="subcellular location">
    <subcellularLocation>
        <location evidence="1">Cytoplasm</location>
        <location evidence="1">Cytoskeleton</location>
    </subcellularLocation>
</comment>
<feature type="compositionally biased region" description="Basic and acidic residues" evidence="6">
    <location>
        <begin position="313"/>
        <end position="351"/>
    </location>
</feature>
<name>A0A8X7QV17_BRACI</name>
<dbReference type="OrthoDB" id="1925970at2759"/>
<sequence length="360" mass="39837">MKSRRQPSAARKRRKREYVFDEASGDIGAINLVMGREPEEKHMDNKLNSSTGSSQQMEPAEVKECTTDHNSVAEDDGSGSHTSPGQRKKLNTPPPAHKTRGGGGVNYTVPKPFSLSAEKPASSSVCARAGVDSHNSSPGNAASRNSSSGSRGSQPNSPMPARKTIDHKKHHDDEDTFSVASSSATSVRTIKPKVTIGVAPTFSSTSRLERRKEFYKKLEEKQKALEEEKRENEKRLKEEQEVVTKQLRKNMAYKANPVPTFYNEPPPQKPPLKKFPLTRPKSPNLNRRKSCSDTVNSSHQEVKGKHCVRHRHSVDGRKDGSNPRRTPDTKKSTRETPTKSEEVYGKNKSGNEGEAGENCN</sequence>
<comment type="caution">
    <text evidence="8">The sequence shown here is derived from an EMBL/GenBank/DDBJ whole genome shotgun (WGS) entry which is preliminary data.</text>
</comment>
<keyword evidence="4" id="KW-0493">Microtubule</keyword>
<feature type="region of interest" description="Disordered" evidence="6">
    <location>
        <begin position="1"/>
        <end position="188"/>
    </location>
</feature>
<organism evidence="8 9">
    <name type="scientific">Brassica carinata</name>
    <name type="common">Ethiopian mustard</name>
    <name type="synonym">Abyssinian cabbage</name>
    <dbReference type="NCBI Taxonomy" id="52824"/>
    <lineage>
        <taxon>Eukaryota</taxon>
        <taxon>Viridiplantae</taxon>
        <taxon>Streptophyta</taxon>
        <taxon>Embryophyta</taxon>
        <taxon>Tracheophyta</taxon>
        <taxon>Spermatophyta</taxon>
        <taxon>Magnoliopsida</taxon>
        <taxon>eudicotyledons</taxon>
        <taxon>Gunneridae</taxon>
        <taxon>Pentapetalae</taxon>
        <taxon>rosids</taxon>
        <taxon>malvids</taxon>
        <taxon>Brassicales</taxon>
        <taxon>Brassicaceae</taxon>
        <taxon>Brassiceae</taxon>
        <taxon>Brassica</taxon>
    </lineage>
</organism>
<dbReference type="Pfam" id="PF06886">
    <property type="entry name" value="TPX2"/>
    <property type="match status" value="1"/>
</dbReference>
<evidence type="ECO:0000313" key="8">
    <source>
        <dbReference type="EMBL" id="KAG2276178.1"/>
    </source>
</evidence>
<dbReference type="Proteomes" id="UP000886595">
    <property type="component" value="Unassembled WGS sequence"/>
</dbReference>
<evidence type="ECO:0000256" key="1">
    <source>
        <dbReference type="ARBA" id="ARBA00004245"/>
    </source>
</evidence>
<dbReference type="InterPro" id="IPR044806">
    <property type="entry name" value="WVD2/WDL1-4"/>
</dbReference>
<reference evidence="8 9" key="1">
    <citation type="submission" date="2020-02" db="EMBL/GenBank/DDBJ databases">
        <authorList>
            <person name="Ma Q."/>
            <person name="Huang Y."/>
            <person name="Song X."/>
            <person name="Pei D."/>
        </authorList>
    </citation>
    <scope>NUCLEOTIDE SEQUENCE [LARGE SCALE GENOMIC DNA]</scope>
    <source>
        <strain evidence="8">Sxm20200214</strain>
        <tissue evidence="8">Leaf</tissue>
    </source>
</reference>
<evidence type="ECO:0000256" key="6">
    <source>
        <dbReference type="SAM" id="MobiDB-lite"/>
    </source>
</evidence>
<dbReference type="GO" id="GO:0000226">
    <property type="term" value="P:microtubule cytoskeleton organization"/>
    <property type="evidence" value="ECO:0007669"/>
    <property type="project" value="InterPro"/>
</dbReference>
<accession>A0A8X7QV17</accession>
<keyword evidence="5" id="KW-0206">Cytoskeleton</keyword>
<feature type="compositionally biased region" description="Low complexity" evidence="6">
    <location>
        <begin position="177"/>
        <end position="187"/>
    </location>
</feature>
<dbReference type="PANTHER" id="PTHR46372">
    <property type="entry name" value="PROTEIN WVD2-LIKE 3"/>
    <property type="match status" value="1"/>
</dbReference>
<evidence type="ECO:0000256" key="4">
    <source>
        <dbReference type="ARBA" id="ARBA00022701"/>
    </source>
</evidence>
<evidence type="ECO:0000259" key="7">
    <source>
        <dbReference type="Pfam" id="PF06886"/>
    </source>
</evidence>
<evidence type="ECO:0000256" key="3">
    <source>
        <dbReference type="ARBA" id="ARBA00022490"/>
    </source>
</evidence>